<dbReference type="InterPro" id="IPR004088">
    <property type="entry name" value="KH_dom_type_1"/>
</dbReference>
<dbReference type="InterPro" id="IPR036612">
    <property type="entry name" value="KH_dom_type_1_sf"/>
</dbReference>
<feature type="region of interest" description="Disordered" evidence="5">
    <location>
        <begin position="35"/>
        <end position="97"/>
    </location>
</feature>
<keyword evidence="4" id="KW-0694">RNA-binding</keyword>
<dbReference type="OrthoDB" id="5204190at2759"/>
<feature type="region of interest" description="Disordered" evidence="5">
    <location>
        <begin position="476"/>
        <end position="528"/>
    </location>
</feature>
<feature type="compositionally biased region" description="Gly residues" evidence="5">
    <location>
        <begin position="444"/>
        <end position="453"/>
    </location>
</feature>
<name>A0A6A4VX26_AMPAM</name>
<dbReference type="GO" id="GO:0006355">
    <property type="term" value="P:regulation of DNA-templated transcription"/>
    <property type="evidence" value="ECO:0007669"/>
    <property type="project" value="InterPro"/>
</dbReference>
<feature type="compositionally biased region" description="Polar residues" evidence="5">
    <location>
        <begin position="431"/>
        <end position="442"/>
    </location>
</feature>
<feature type="region of interest" description="Disordered" evidence="5">
    <location>
        <begin position="543"/>
        <end position="609"/>
    </location>
</feature>
<dbReference type="Pfam" id="PF09005">
    <property type="entry name" value="FUBP_C"/>
    <property type="match status" value="2"/>
</dbReference>
<comment type="subcellular location">
    <subcellularLocation>
        <location evidence="1">Nucleus</location>
    </subcellularLocation>
</comment>
<dbReference type="PROSITE" id="PS50084">
    <property type="entry name" value="KH_TYPE_1"/>
    <property type="match status" value="3"/>
</dbReference>
<feature type="compositionally biased region" description="Polar residues" evidence="5">
    <location>
        <begin position="8"/>
        <end position="19"/>
    </location>
</feature>
<evidence type="ECO:0000313" key="7">
    <source>
        <dbReference type="EMBL" id="KAF0296134.1"/>
    </source>
</evidence>
<feature type="compositionally biased region" description="Pro residues" evidence="5">
    <location>
        <begin position="398"/>
        <end position="416"/>
    </location>
</feature>
<dbReference type="CDD" id="cd22396">
    <property type="entry name" value="KH-I_FUBP_rpt1"/>
    <property type="match status" value="1"/>
</dbReference>
<evidence type="ECO:0000256" key="3">
    <source>
        <dbReference type="ARBA" id="ARBA00023242"/>
    </source>
</evidence>
<comment type="caution">
    <text evidence="7">The sequence shown here is derived from an EMBL/GenBank/DDBJ whole genome shotgun (WGS) entry which is preliminary data.</text>
</comment>
<evidence type="ECO:0000256" key="1">
    <source>
        <dbReference type="ARBA" id="ARBA00004123"/>
    </source>
</evidence>
<dbReference type="Gene3D" id="3.30.1370.10">
    <property type="entry name" value="K Homology domain, type 1"/>
    <property type="match status" value="3"/>
</dbReference>
<gene>
    <name evidence="7" type="primary">FUBP1</name>
    <name evidence="7" type="ORF">FJT64_006377</name>
</gene>
<dbReference type="InterPro" id="IPR004087">
    <property type="entry name" value="KH_dom"/>
</dbReference>
<dbReference type="GO" id="GO:0005634">
    <property type="term" value="C:nucleus"/>
    <property type="evidence" value="ECO:0007669"/>
    <property type="project" value="UniProtKB-SubCell"/>
</dbReference>
<reference evidence="7 8" key="1">
    <citation type="submission" date="2019-07" db="EMBL/GenBank/DDBJ databases">
        <title>Draft genome assembly of a fouling barnacle, Amphibalanus amphitrite (Darwin, 1854): The first reference genome for Thecostraca.</title>
        <authorList>
            <person name="Kim W."/>
        </authorList>
    </citation>
    <scope>NUCLEOTIDE SEQUENCE [LARGE SCALE GENOMIC DNA]</scope>
    <source>
        <strain evidence="7">SNU_AA5</strain>
        <tissue evidence="7">Soma without cirri and trophi</tissue>
    </source>
</reference>
<evidence type="ECO:0000313" key="8">
    <source>
        <dbReference type="Proteomes" id="UP000440578"/>
    </source>
</evidence>
<keyword evidence="2" id="KW-0677">Repeat</keyword>
<dbReference type="PANTHER" id="PTHR10288">
    <property type="entry name" value="KH DOMAIN CONTAINING RNA BINDING PROTEIN"/>
    <property type="match status" value="1"/>
</dbReference>
<feature type="compositionally biased region" description="Gly residues" evidence="5">
    <location>
        <begin position="202"/>
        <end position="217"/>
    </location>
</feature>
<dbReference type="EMBL" id="VIIS01001580">
    <property type="protein sequence ID" value="KAF0296134.1"/>
    <property type="molecule type" value="Genomic_DNA"/>
</dbReference>
<feature type="compositionally biased region" description="Gly residues" evidence="5">
    <location>
        <begin position="363"/>
        <end position="388"/>
    </location>
</feature>
<feature type="compositionally biased region" description="Low complexity" evidence="5">
    <location>
        <begin position="553"/>
        <end position="571"/>
    </location>
</feature>
<feature type="region of interest" description="Disordered" evidence="5">
    <location>
        <begin position="360"/>
        <end position="456"/>
    </location>
</feature>
<dbReference type="CDD" id="cd22398">
    <property type="entry name" value="KH-I_FUBP_rpt3"/>
    <property type="match status" value="1"/>
</dbReference>
<dbReference type="Pfam" id="PF00013">
    <property type="entry name" value="KH_1"/>
    <property type="match status" value="2"/>
</dbReference>
<dbReference type="AlphaFoldDB" id="A0A6A4VX26"/>
<sequence length="609" mass="61515">MSDLAAQPLQNSGNFSQSPAFADALQRAKQIAAKINPGASPVGQKRPLEGDMDGLGPDGKRPAGLGGDQFGAPGGGMPPMGGGGAPPMGAGPPMGMGGGGVPPMGMGGMAGIPNMGLGGVETEEIKIPDRMVGLIIGRGGESISRLQTESGAKIQMSPQSMDGSVERTCTLTGSRPAIERAKELIDAIVASRANETGRDRMGMGGGGGLGGGGGGGPRLSDMMGEQPGQSTSEMMVPSSKVGLIIGKGGETIKQLQDNSGSKMVVVQDGEYANAPEKPLRITGDPKQIEVTVPQAAVGVVIGKGGEMIKKVQNDTGANIQFQQNISGRNERLATVTGTPDQIEHAKVIINDLIESVMKRDQMGGRGGGGWGGPGGPGGYGRGPGGPMGRDGKPDMGPGGPPFGGPGGPGPGGPYPPQGWGGNFHQPGVWGQPQQPEPVNQPMNPGGGAPGGGQPDYSAQWAEYYRSMGMHREADAIEQQSKAKAAGGGPMPGQQPQPQPQQPQQQQQPQAQPAANGAGGGQPDYSAQWVEYYRSQGMIAEAEKLEQQIKSSKQAQGGAPQQPQQPQQPAGAPAGGGYGQPQQYGAYGGGYGGAGGYGGQYGGYPGAGDN</sequence>
<feature type="region of interest" description="Disordered" evidence="5">
    <location>
        <begin position="1"/>
        <end position="21"/>
    </location>
</feature>
<feature type="region of interest" description="Disordered" evidence="5">
    <location>
        <begin position="197"/>
        <end position="235"/>
    </location>
</feature>
<feature type="compositionally biased region" description="Gly residues" evidence="5">
    <location>
        <begin position="64"/>
        <end position="97"/>
    </location>
</feature>
<feature type="compositionally biased region" description="Gly residues" evidence="5">
    <location>
        <begin position="585"/>
        <end position="609"/>
    </location>
</feature>
<keyword evidence="8" id="KW-1185">Reference proteome</keyword>
<protein>
    <submittedName>
        <fullName evidence="7">Far upstream element-binding protein 1</fullName>
    </submittedName>
</protein>
<feature type="domain" description="K Homology" evidence="6">
    <location>
        <begin position="284"/>
        <end position="354"/>
    </location>
</feature>
<evidence type="ECO:0000256" key="2">
    <source>
        <dbReference type="ARBA" id="ARBA00022737"/>
    </source>
</evidence>
<dbReference type="SUPFAM" id="SSF54791">
    <property type="entry name" value="Eukaryotic type KH-domain (KH-domain type I)"/>
    <property type="match status" value="3"/>
</dbReference>
<keyword evidence="3" id="KW-0539">Nucleus</keyword>
<feature type="domain" description="K Homology" evidence="6">
    <location>
        <begin position="119"/>
        <end position="190"/>
    </location>
</feature>
<accession>A0A6A4VX26</accession>
<evidence type="ECO:0000259" key="6">
    <source>
        <dbReference type="SMART" id="SM00322"/>
    </source>
</evidence>
<dbReference type="GO" id="GO:0003723">
    <property type="term" value="F:RNA binding"/>
    <property type="evidence" value="ECO:0007669"/>
    <property type="project" value="UniProtKB-UniRule"/>
</dbReference>
<proteinExistence type="predicted"/>
<evidence type="ECO:0000256" key="4">
    <source>
        <dbReference type="PROSITE-ProRule" id="PRU00117"/>
    </source>
</evidence>
<feature type="domain" description="K Homology" evidence="6">
    <location>
        <begin position="228"/>
        <end position="283"/>
    </location>
</feature>
<dbReference type="InterPro" id="IPR015096">
    <property type="entry name" value="FUBP_C"/>
</dbReference>
<evidence type="ECO:0000256" key="5">
    <source>
        <dbReference type="SAM" id="MobiDB-lite"/>
    </source>
</evidence>
<feature type="compositionally biased region" description="Low complexity" evidence="5">
    <location>
        <begin position="501"/>
        <end position="515"/>
    </location>
</feature>
<dbReference type="SMART" id="SM00322">
    <property type="entry name" value="KH"/>
    <property type="match status" value="3"/>
</dbReference>
<organism evidence="7 8">
    <name type="scientific">Amphibalanus amphitrite</name>
    <name type="common">Striped barnacle</name>
    <name type="synonym">Balanus amphitrite</name>
    <dbReference type="NCBI Taxonomy" id="1232801"/>
    <lineage>
        <taxon>Eukaryota</taxon>
        <taxon>Metazoa</taxon>
        <taxon>Ecdysozoa</taxon>
        <taxon>Arthropoda</taxon>
        <taxon>Crustacea</taxon>
        <taxon>Multicrustacea</taxon>
        <taxon>Cirripedia</taxon>
        <taxon>Thoracica</taxon>
        <taxon>Thoracicalcarea</taxon>
        <taxon>Balanomorpha</taxon>
        <taxon>Balanoidea</taxon>
        <taxon>Balanidae</taxon>
        <taxon>Amphibalaninae</taxon>
        <taxon>Amphibalanus</taxon>
    </lineage>
</organism>
<dbReference type="Proteomes" id="UP000440578">
    <property type="component" value="Unassembled WGS sequence"/>
</dbReference>